<feature type="non-terminal residue" evidence="3">
    <location>
        <position position="232"/>
    </location>
</feature>
<organism evidence="3 4">
    <name type="scientific">Coemansia brasiliensis</name>
    <dbReference type="NCBI Taxonomy" id="2650707"/>
    <lineage>
        <taxon>Eukaryota</taxon>
        <taxon>Fungi</taxon>
        <taxon>Fungi incertae sedis</taxon>
        <taxon>Zoopagomycota</taxon>
        <taxon>Kickxellomycotina</taxon>
        <taxon>Kickxellomycetes</taxon>
        <taxon>Kickxellales</taxon>
        <taxon>Kickxellaceae</taxon>
        <taxon>Coemansia</taxon>
    </lineage>
</organism>
<comment type="similarity">
    <text evidence="1">Belongs to the multi antimicrobial extrusion (MATE) (TC 2.A.66.1) family.</text>
</comment>
<dbReference type="EMBL" id="JANBUW010002035">
    <property type="protein sequence ID" value="KAJ2841806.1"/>
    <property type="molecule type" value="Genomic_DNA"/>
</dbReference>
<evidence type="ECO:0000256" key="1">
    <source>
        <dbReference type="ARBA" id="ARBA00010199"/>
    </source>
</evidence>
<dbReference type="OrthoDB" id="2126698at2759"/>
<evidence type="ECO:0008006" key="5">
    <source>
        <dbReference type="Google" id="ProtNLM"/>
    </source>
</evidence>
<comment type="caution">
    <text evidence="3">The sequence shown here is derived from an EMBL/GenBank/DDBJ whole genome shotgun (WGS) entry which is preliminary data.</text>
</comment>
<dbReference type="Proteomes" id="UP001139887">
    <property type="component" value="Unassembled WGS sequence"/>
</dbReference>
<proteinExistence type="inferred from homology"/>
<evidence type="ECO:0000313" key="4">
    <source>
        <dbReference type="Proteomes" id="UP001139887"/>
    </source>
</evidence>
<feature type="transmembrane region" description="Helical" evidence="2">
    <location>
        <begin position="198"/>
        <end position="218"/>
    </location>
</feature>
<keyword evidence="2" id="KW-0472">Membrane</keyword>
<dbReference type="PANTHER" id="PTHR11206">
    <property type="entry name" value="MULTIDRUG RESISTANCE PROTEIN"/>
    <property type="match status" value="1"/>
</dbReference>
<accession>A0A9W8I6C9</accession>
<evidence type="ECO:0000313" key="3">
    <source>
        <dbReference type="EMBL" id="KAJ2841806.1"/>
    </source>
</evidence>
<dbReference type="GO" id="GO:0042910">
    <property type="term" value="F:xenobiotic transmembrane transporter activity"/>
    <property type="evidence" value="ECO:0007669"/>
    <property type="project" value="InterPro"/>
</dbReference>
<protein>
    <recommendedName>
        <fullName evidence="5">MATE efflux family protein</fullName>
    </recommendedName>
</protein>
<dbReference type="GO" id="GO:0016020">
    <property type="term" value="C:membrane"/>
    <property type="evidence" value="ECO:0007669"/>
    <property type="project" value="InterPro"/>
</dbReference>
<keyword evidence="2" id="KW-0812">Transmembrane</keyword>
<keyword evidence="2" id="KW-1133">Transmembrane helix</keyword>
<gene>
    <name evidence="3" type="ORF">IWW36_006133</name>
</gene>
<dbReference type="AlphaFoldDB" id="A0A9W8I6C9"/>
<name>A0A9W8I6C9_9FUNG</name>
<dbReference type="GO" id="GO:0015297">
    <property type="term" value="F:antiporter activity"/>
    <property type="evidence" value="ECO:0007669"/>
    <property type="project" value="InterPro"/>
</dbReference>
<dbReference type="InterPro" id="IPR002528">
    <property type="entry name" value="MATE_fam"/>
</dbReference>
<feature type="transmembrane region" description="Helical" evidence="2">
    <location>
        <begin position="48"/>
        <end position="68"/>
    </location>
</feature>
<feature type="transmembrane region" description="Helical" evidence="2">
    <location>
        <begin position="88"/>
        <end position="107"/>
    </location>
</feature>
<feature type="transmembrane region" description="Helical" evidence="2">
    <location>
        <begin position="166"/>
        <end position="186"/>
    </location>
</feature>
<dbReference type="Pfam" id="PF01554">
    <property type="entry name" value="MatE"/>
    <property type="match status" value="1"/>
</dbReference>
<keyword evidence="4" id="KW-1185">Reference proteome</keyword>
<feature type="transmembrane region" description="Helical" evidence="2">
    <location>
        <begin position="127"/>
        <end position="146"/>
    </location>
</feature>
<sequence>MTTEADSISVELGSEDVTILANSSNTVETDLDVDELLHFGNIKSESKLLLQSALPIIMSTTTQLLIMLPMMSAVGGLGTAALASMNLVSIYAGLCGIAPLSGMAMALDSLCSQAFTAAKDKRMLGLYLQRVFVLILGVETVIYPLWWNAQPIFKHIGVPDEIARIAGQMLRLYFFGVGALLVYECLKSYLFAQGIRRAAVIGQACCLPLIWLSIWLLISNDTTSLGILGVPS</sequence>
<reference evidence="3" key="1">
    <citation type="submission" date="2022-07" db="EMBL/GenBank/DDBJ databases">
        <title>Phylogenomic reconstructions and comparative analyses of Kickxellomycotina fungi.</title>
        <authorList>
            <person name="Reynolds N.K."/>
            <person name="Stajich J.E."/>
            <person name="Barry K."/>
            <person name="Grigoriev I.V."/>
            <person name="Crous P."/>
            <person name="Smith M.E."/>
        </authorList>
    </citation>
    <scope>NUCLEOTIDE SEQUENCE</scope>
    <source>
        <strain evidence="3">NRRL 1566</strain>
    </source>
</reference>
<evidence type="ECO:0000256" key="2">
    <source>
        <dbReference type="SAM" id="Phobius"/>
    </source>
</evidence>